<dbReference type="RefSeq" id="WP_317834310.1">
    <property type="nucleotide sequence ID" value="NZ_CP136920.1"/>
</dbReference>
<keyword evidence="1" id="KW-0812">Transmembrane</keyword>
<protein>
    <submittedName>
        <fullName evidence="2">Uncharacterized protein</fullName>
    </submittedName>
</protein>
<organism evidence="2 3">
    <name type="scientific">Rubellicoccus peritrichatus</name>
    <dbReference type="NCBI Taxonomy" id="3080537"/>
    <lineage>
        <taxon>Bacteria</taxon>
        <taxon>Pseudomonadati</taxon>
        <taxon>Verrucomicrobiota</taxon>
        <taxon>Opitutia</taxon>
        <taxon>Puniceicoccales</taxon>
        <taxon>Cerasicoccaceae</taxon>
        <taxon>Rubellicoccus</taxon>
    </lineage>
</organism>
<feature type="transmembrane region" description="Helical" evidence="1">
    <location>
        <begin position="6"/>
        <end position="24"/>
    </location>
</feature>
<name>A0AAQ3L9Z1_9BACT</name>
<evidence type="ECO:0000313" key="2">
    <source>
        <dbReference type="EMBL" id="WOO41826.1"/>
    </source>
</evidence>
<feature type="transmembrane region" description="Helical" evidence="1">
    <location>
        <begin position="73"/>
        <end position="94"/>
    </location>
</feature>
<dbReference type="KEGG" id="puo:RZN69_01910"/>
<dbReference type="AlphaFoldDB" id="A0AAQ3L9Z1"/>
<evidence type="ECO:0000313" key="3">
    <source>
        <dbReference type="Proteomes" id="UP001304300"/>
    </source>
</evidence>
<feature type="transmembrane region" description="Helical" evidence="1">
    <location>
        <begin position="31"/>
        <end position="53"/>
    </location>
</feature>
<reference evidence="2 3" key="1">
    <citation type="submission" date="2023-10" db="EMBL/GenBank/DDBJ databases">
        <title>Rubellicoccus peritrichatus gen. nov., sp. nov., isolated from an algae of coral reef tank.</title>
        <authorList>
            <person name="Luo J."/>
        </authorList>
    </citation>
    <scope>NUCLEOTIDE SEQUENCE [LARGE SCALE GENOMIC DNA]</scope>
    <source>
        <strain evidence="2 3">CR14</strain>
    </source>
</reference>
<sequence>MDLDLRWPLILFTNLLLLWLLRMVNHSLGPYGITIFLPALFIFLPALAFRLRWGLLLVATTALLQSAYQPGQFGFEVLLYTIVLTVLFANRVALRRASSWQQLWVLFLINTSIWAATTIIQGADWLGYGHYWYRSLSDLLISTLLLFPVGAWFLRSQNSLLVIVGLNPQGRNDD</sequence>
<feature type="transmembrane region" description="Helical" evidence="1">
    <location>
        <begin position="103"/>
        <end position="123"/>
    </location>
</feature>
<keyword evidence="3" id="KW-1185">Reference proteome</keyword>
<accession>A0AAQ3L9Z1</accession>
<feature type="transmembrane region" description="Helical" evidence="1">
    <location>
        <begin position="135"/>
        <end position="154"/>
    </location>
</feature>
<proteinExistence type="predicted"/>
<keyword evidence="1" id="KW-1133">Transmembrane helix</keyword>
<evidence type="ECO:0000256" key="1">
    <source>
        <dbReference type="SAM" id="Phobius"/>
    </source>
</evidence>
<keyword evidence="1" id="KW-0472">Membrane</keyword>
<dbReference type="EMBL" id="CP136920">
    <property type="protein sequence ID" value="WOO41826.1"/>
    <property type="molecule type" value="Genomic_DNA"/>
</dbReference>
<dbReference type="Proteomes" id="UP001304300">
    <property type="component" value="Chromosome"/>
</dbReference>
<gene>
    <name evidence="2" type="ORF">RZN69_01910</name>
</gene>